<organism evidence="2 3">
    <name type="scientific">Cucumis sativus</name>
    <name type="common">Cucumber</name>
    <dbReference type="NCBI Taxonomy" id="3659"/>
    <lineage>
        <taxon>Eukaryota</taxon>
        <taxon>Viridiplantae</taxon>
        <taxon>Streptophyta</taxon>
        <taxon>Embryophyta</taxon>
        <taxon>Tracheophyta</taxon>
        <taxon>Spermatophyta</taxon>
        <taxon>Magnoliopsida</taxon>
        <taxon>eudicotyledons</taxon>
        <taxon>Gunneridae</taxon>
        <taxon>Pentapetalae</taxon>
        <taxon>rosids</taxon>
        <taxon>fabids</taxon>
        <taxon>Cucurbitales</taxon>
        <taxon>Cucurbitaceae</taxon>
        <taxon>Benincaseae</taxon>
        <taxon>Cucumis</taxon>
    </lineage>
</organism>
<gene>
    <name evidence="2" type="ORF">Csa_1G598340</name>
</gene>
<dbReference type="GO" id="GO:0008253">
    <property type="term" value="F:5'-nucleotidase activity"/>
    <property type="evidence" value="ECO:0007669"/>
    <property type="project" value="InterPro"/>
</dbReference>
<dbReference type="GO" id="GO:0009264">
    <property type="term" value="P:deoxyribonucleotide catabolic process"/>
    <property type="evidence" value="ECO:0007669"/>
    <property type="project" value="InterPro"/>
</dbReference>
<dbReference type="eggNOG" id="ENOG502QUSF">
    <property type="taxonomic scope" value="Eukaryota"/>
</dbReference>
<dbReference type="InterPro" id="IPR010708">
    <property type="entry name" value="5'(3')-deoxyribonucleotidase"/>
</dbReference>
<dbReference type="KEGG" id="csv:101215456"/>
<evidence type="ECO:0000313" key="3">
    <source>
        <dbReference type="Proteomes" id="UP000029981"/>
    </source>
</evidence>
<reference evidence="2 3" key="1">
    <citation type="journal article" date="2009" name="Nat. Genet.">
        <title>The genome of the cucumber, Cucumis sativus L.</title>
        <authorList>
            <person name="Huang S."/>
            <person name="Li R."/>
            <person name="Zhang Z."/>
            <person name="Li L."/>
            <person name="Gu X."/>
            <person name="Fan W."/>
            <person name="Lucas W.J."/>
            <person name="Wang X."/>
            <person name="Xie B."/>
            <person name="Ni P."/>
            <person name="Ren Y."/>
            <person name="Zhu H."/>
            <person name="Li J."/>
            <person name="Lin K."/>
            <person name="Jin W."/>
            <person name="Fei Z."/>
            <person name="Li G."/>
            <person name="Staub J."/>
            <person name="Kilian A."/>
            <person name="van der Vossen E.A."/>
            <person name="Wu Y."/>
            <person name="Guo J."/>
            <person name="He J."/>
            <person name="Jia Z."/>
            <person name="Ren Y."/>
            <person name="Tian G."/>
            <person name="Lu Y."/>
            <person name="Ruan J."/>
            <person name="Qian W."/>
            <person name="Wang M."/>
            <person name="Huang Q."/>
            <person name="Li B."/>
            <person name="Xuan Z."/>
            <person name="Cao J."/>
            <person name="Asan"/>
            <person name="Wu Z."/>
            <person name="Zhang J."/>
            <person name="Cai Q."/>
            <person name="Bai Y."/>
            <person name="Zhao B."/>
            <person name="Han Y."/>
            <person name="Li Y."/>
            <person name="Li X."/>
            <person name="Wang S."/>
            <person name="Shi Q."/>
            <person name="Liu S."/>
            <person name="Cho W.K."/>
            <person name="Kim J.Y."/>
            <person name="Xu Y."/>
            <person name="Heller-Uszynska K."/>
            <person name="Miao H."/>
            <person name="Cheng Z."/>
            <person name="Zhang S."/>
            <person name="Wu J."/>
            <person name="Yang Y."/>
            <person name="Kang H."/>
            <person name="Li M."/>
            <person name="Liang H."/>
            <person name="Ren X."/>
            <person name="Shi Z."/>
            <person name="Wen M."/>
            <person name="Jian M."/>
            <person name="Yang H."/>
            <person name="Zhang G."/>
            <person name="Yang Z."/>
            <person name="Chen R."/>
            <person name="Liu S."/>
            <person name="Li J."/>
            <person name="Ma L."/>
            <person name="Liu H."/>
            <person name="Zhou Y."/>
            <person name="Zhao J."/>
            <person name="Fang X."/>
            <person name="Li G."/>
            <person name="Fang L."/>
            <person name="Li Y."/>
            <person name="Liu D."/>
            <person name="Zheng H."/>
            <person name="Zhang Y."/>
            <person name="Qin N."/>
            <person name="Li Z."/>
            <person name="Yang G."/>
            <person name="Yang S."/>
            <person name="Bolund L."/>
            <person name="Kristiansen K."/>
            <person name="Zheng H."/>
            <person name="Li S."/>
            <person name="Zhang X."/>
            <person name="Yang H."/>
            <person name="Wang J."/>
            <person name="Sun R."/>
            <person name="Zhang B."/>
            <person name="Jiang S."/>
            <person name="Wang J."/>
            <person name="Du Y."/>
            <person name="Li S."/>
        </authorList>
    </citation>
    <scope>NUCLEOTIDE SEQUENCE [LARGE SCALE GENOMIC DNA]</scope>
    <source>
        <strain evidence="3">cv. 9930</strain>
    </source>
</reference>
<dbReference type="PANTHER" id="PTHR35134">
    <property type="entry name" value="NUCLEOTIDASE YQFW-RELATED"/>
    <property type="match status" value="1"/>
</dbReference>
<dbReference type="Gramene" id="KGN66338">
    <property type="protein sequence ID" value="KGN66338"/>
    <property type="gene ID" value="Csa_1G598340"/>
</dbReference>
<reference evidence="2 3" key="3">
    <citation type="journal article" date="2010" name="BMC Genomics">
        <title>Transcriptome sequencing and comparative analysis of cucumber flowers with different sex types.</title>
        <authorList>
            <person name="Guo S."/>
            <person name="Zheng Y."/>
            <person name="Joung J.G."/>
            <person name="Liu S."/>
            <person name="Zhang Z."/>
            <person name="Crasta O.R."/>
            <person name="Sobral B.W."/>
            <person name="Xu Y."/>
            <person name="Huang S."/>
            <person name="Fei Z."/>
        </authorList>
    </citation>
    <scope>NUCLEOTIDE SEQUENCE [LARGE SCALE GENOMIC DNA]</scope>
    <source>
        <strain evidence="3">cv. 9930</strain>
    </source>
</reference>
<feature type="active site" description="Nucleophile" evidence="1">
    <location>
        <position position="150"/>
    </location>
</feature>
<dbReference type="Gene3D" id="3.40.50.1000">
    <property type="entry name" value="HAD superfamily/HAD-like"/>
    <property type="match status" value="1"/>
</dbReference>
<reference evidence="2 3" key="4">
    <citation type="journal article" date="2011" name="BMC Genomics">
        <title>RNA-Seq improves annotation of protein-coding genes in the cucumber genome.</title>
        <authorList>
            <person name="Li Z."/>
            <person name="Zhang Z."/>
            <person name="Yan P."/>
            <person name="Huang S."/>
            <person name="Fei Z."/>
            <person name="Lin K."/>
        </authorList>
    </citation>
    <scope>NUCLEOTIDE SEQUENCE [LARGE SCALE GENOMIC DNA]</scope>
    <source>
        <strain evidence="3">cv. 9930</strain>
    </source>
</reference>
<dbReference type="InterPro" id="IPR052419">
    <property type="entry name" value="5_3-deoxyribonucleotidase-like"/>
</dbReference>
<dbReference type="Pfam" id="PF06941">
    <property type="entry name" value="NT5C"/>
    <property type="match status" value="1"/>
</dbReference>
<dbReference type="InterPro" id="IPR036412">
    <property type="entry name" value="HAD-like_sf"/>
</dbReference>
<evidence type="ECO:0000313" key="2">
    <source>
        <dbReference type="EMBL" id="KGN66338.1"/>
    </source>
</evidence>
<keyword evidence="3" id="KW-1185">Reference proteome</keyword>
<dbReference type="PANTHER" id="PTHR35134:SF2">
    <property type="entry name" value="NUCLEOTIDASE YQFW-RELATED"/>
    <property type="match status" value="1"/>
</dbReference>
<feature type="active site" description="Proton donor" evidence="1">
    <location>
        <position position="152"/>
    </location>
</feature>
<dbReference type="OMA" id="PWCKTEC"/>
<name>A0A0A0LX27_CUCSA</name>
<dbReference type="SUPFAM" id="SSF56784">
    <property type="entry name" value="HAD-like"/>
    <property type="match status" value="1"/>
</dbReference>
<dbReference type="EMBL" id="CM002922">
    <property type="protein sequence ID" value="KGN66338.1"/>
    <property type="molecule type" value="Genomic_DNA"/>
</dbReference>
<sequence>MLNCRRSFNQILYYARFPLMAAYSMTQNLRLSHFDMQPHRAPQQLLFERCCGLPITGELVLRGFSGNRCTGFSLKACAQSPQDNYSNGSFGFNAKGPTLARRPQLLNSVDNLVDGIDRRFSSSVHEEPKWGNPLTFHEISSRDKLVVAVDIDEVLGNFVSALNKFVADRYSSNHSVSEYHVYEFFRIWKCSRDEANIRVHEFFKTPYFKTGIWPIPGAQSTLLKLSRFCHLSVVTSRQNAIKEHTLEWIEKHYQGLFQEIHFGNHFALDGESRSKAEICKSFGASVLIDDNPRYAIECAEAGIRVLLFDYENSYPWCKTECGDLPPLVTKVHNWEEVEKQLASCVLPS</sequence>
<dbReference type="InterPro" id="IPR023214">
    <property type="entry name" value="HAD_sf"/>
</dbReference>
<evidence type="ECO:0000256" key="1">
    <source>
        <dbReference type="PIRSR" id="PIRSR610708-1"/>
    </source>
</evidence>
<dbReference type="Proteomes" id="UP000029981">
    <property type="component" value="Chromosome 1"/>
</dbReference>
<proteinExistence type="predicted"/>
<protein>
    <submittedName>
        <fullName evidence="2">Uncharacterized protein</fullName>
    </submittedName>
</protein>
<accession>A0A0A0LX27</accession>
<reference evidence="2 3" key="2">
    <citation type="journal article" date="2009" name="PLoS ONE">
        <title>An integrated genetic and cytogenetic map of the cucumber genome.</title>
        <authorList>
            <person name="Ren Y."/>
            <person name="Zhang Z."/>
            <person name="Liu J."/>
            <person name="Staub J.E."/>
            <person name="Han Y."/>
            <person name="Cheng Z."/>
            <person name="Li X."/>
            <person name="Lu J."/>
            <person name="Miao H."/>
            <person name="Kang H."/>
            <person name="Xie B."/>
            <person name="Gu X."/>
            <person name="Wang X."/>
            <person name="Du Y."/>
            <person name="Jin W."/>
            <person name="Huang S."/>
        </authorList>
    </citation>
    <scope>NUCLEOTIDE SEQUENCE [LARGE SCALE GENOMIC DNA]</scope>
    <source>
        <strain evidence="3">cv. 9930</strain>
    </source>
</reference>
<dbReference type="AlphaFoldDB" id="A0A0A0LX27"/>
<dbReference type="STRING" id="3659.A0A0A0LX27"/>
<dbReference type="OrthoDB" id="10248475at2759"/>